<gene>
    <name evidence="1" type="ORF">PQJ61_17415</name>
</gene>
<accession>A0AAJ1MPX1</accession>
<dbReference type="AlphaFoldDB" id="A0AAJ1MPX1"/>
<dbReference type="Proteomes" id="UP001221217">
    <property type="component" value="Unassembled WGS sequence"/>
</dbReference>
<evidence type="ECO:0008006" key="3">
    <source>
        <dbReference type="Google" id="ProtNLM"/>
    </source>
</evidence>
<proteinExistence type="predicted"/>
<reference evidence="1 2" key="1">
    <citation type="submission" date="2022-12" db="EMBL/GenBank/DDBJ databases">
        <title>Metagenome assembled genome from gulf of manar.</title>
        <authorList>
            <person name="Kohli P."/>
            <person name="Pk S."/>
            <person name="Venkata Ramana C."/>
            <person name="Sasikala C."/>
        </authorList>
    </citation>
    <scope>NUCLEOTIDE SEQUENCE [LARGE SCALE GENOMIC DNA]</scope>
    <source>
        <strain evidence="1">JB008</strain>
    </source>
</reference>
<dbReference type="SUPFAM" id="SSF69322">
    <property type="entry name" value="Tricorn protease domain 2"/>
    <property type="match status" value="1"/>
</dbReference>
<comment type="caution">
    <text evidence="1">The sequence shown here is derived from an EMBL/GenBank/DDBJ whole genome shotgun (WGS) entry which is preliminary data.</text>
</comment>
<name>A0AAJ1MPX1_9SPIO</name>
<dbReference type="EMBL" id="JAQQAL010000051">
    <property type="protein sequence ID" value="MDC7228544.1"/>
    <property type="molecule type" value="Genomic_DNA"/>
</dbReference>
<evidence type="ECO:0000313" key="2">
    <source>
        <dbReference type="Proteomes" id="UP001221217"/>
    </source>
</evidence>
<sequence length="347" mass="39153">MRKLFLILFFVILLVYIIFFPHQLQKELVVNPSWVVETTAAEGGTDDHPVPFNFDSRFGYFSASGRVLFSDDVVYRAAVSSELFINYSSVSEQLVLQNPEGDIIGTIDSDGYPFFIGERLFVIAPDRMTVTEYDYEGFPLLHISPGAAVTSMDAGSEHLILGMLNGDVSLYTDSPDPVYTYYSTDSRYSVSYACALTDDGSRFAAVTGLYPQQLVCFEFRNDEYIPVFRMNMSEVYRRNLLLDYSDDGRLLYLETPGGLDVYSTATFLKQEIETAGEIRKAVFPGEKTMSFILSSLEDSSQLRLYRSDLGTIADLYFPSGDIYFYLAEGCFYVGIDGRILRYDIIEG</sequence>
<organism evidence="1 2">
    <name type="scientific">Candidatus Thalassospirochaeta sargassi</name>
    <dbReference type="NCBI Taxonomy" id="3119039"/>
    <lineage>
        <taxon>Bacteria</taxon>
        <taxon>Pseudomonadati</taxon>
        <taxon>Spirochaetota</taxon>
        <taxon>Spirochaetia</taxon>
        <taxon>Spirochaetales</taxon>
        <taxon>Spirochaetaceae</taxon>
        <taxon>Candidatus Thalassospirochaeta</taxon>
    </lineage>
</organism>
<protein>
    <recommendedName>
        <fullName evidence="3">WD40 repeat domain-containing protein</fullName>
    </recommendedName>
</protein>
<evidence type="ECO:0000313" key="1">
    <source>
        <dbReference type="EMBL" id="MDC7228544.1"/>
    </source>
</evidence>